<dbReference type="Gene3D" id="3.40.190.10">
    <property type="entry name" value="Periplasmic binding protein-like II"/>
    <property type="match status" value="2"/>
</dbReference>
<evidence type="ECO:0000256" key="4">
    <source>
        <dbReference type="ARBA" id="ARBA00023163"/>
    </source>
</evidence>
<dbReference type="GO" id="GO:0032993">
    <property type="term" value="C:protein-DNA complex"/>
    <property type="evidence" value="ECO:0007669"/>
    <property type="project" value="TreeGrafter"/>
</dbReference>
<dbReference type="InterPro" id="IPR036388">
    <property type="entry name" value="WH-like_DNA-bd_sf"/>
</dbReference>
<comment type="caution">
    <text evidence="6">The sequence shown here is derived from an EMBL/GenBank/DDBJ whole genome shotgun (WGS) entry which is preliminary data.</text>
</comment>
<reference evidence="6 7" key="1">
    <citation type="submission" date="2020-04" db="EMBL/GenBank/DDBJ databases">
        <authorList>
            <person name="Yin C."/>
        </authorList>
    </citation>
    <scope>NUCLEOTIDE SEQUENCE [LARGE SCALE GENOMIC DNA]</scope>
    <source>
        <strain evidence="6 7">Ae27</strain>
    </source>
</reference>
<dbReference type="PROSITE" id="PS50931">
    <property type="entry name" value="HTH_LYSR"/>
    <property type="match status" value="1"/>
</dbReference>
<keyword evidence="3" id="KW-0238">DNA-binding</keyword>
<protein>
    <submittedName>
        <fullName evidence="6">LysR family transcriptional regulator</fullName>
    </submittedName>
</protein>
<name>A0A847S7X9_9BACT</name>
<keyword evidence="2" id="KW-0805">Transcription regulation</keyword>
<dbReference type="AlphaFoldDB" id="A0A847S7X9"/>
<dbReference type="GO" id="GO:0003700">
    <property type="term" value="F:DNA-binding transcription factor activity"/>
    <property type="evidence" value="ECO:0007669"/>
    <property type="project" value="InterPro"/>
</dbReference>
<dbReference type="SUPFAM" id="SSF53850">
    <property type="entry name" value="Periplasmic binding protein-like II"/>
    <property type="match status" value="1"/>
</dbReference>
<dbReference type="Pfam" id="PF00126">
    <property type="entry name" value="HTH_1"/>
    <property type="match status" value="1"/>
</dbReference>
<dbReference type="PRINTS" id="PR00039">
    <property type="entry name" value="HTHLYSR"/>
</dbReference>
<dbReference type="PANTHER" id="PTHR30346:SF28">
    <property type="entry name" value="HTH-TYPE TRANSCRIPTIONAL REGULATOR CYNR"/>
    <property type="match status" value="1"/>
</dbReference>
<feature type="domain" description="HTH lysR-type" evidence="5">
    <location>
        <begin position="2"/>
        <end position="59"/>
    </location>
</feature>
<dbReference type="Gene3D" id="1.10.10.10">
    <property type="entry name" value="Winged helix-like DNA-binding domain superfamily/Winged helix DNA-binding domain"/>
    <property type="match status" value="1"/>
</dbReference>
<organism evidence="6 7">
    <name type="scientific">Chitinophaga varians</name>
    <dbReference type="NCBI Taxonomy" id="2202339"/>
    <lineage>
        <taxon>Bacteria</taxon>
        <taxon>Pseudomonadati</taxon>
        <taxon>Bacteroidota</taxon>
        <taxon>Chitinophagia</taxon>
        <taxon>Chitinophagales</taxon>
        <taxon>Chitinophagaceae</taxon>
        <taxon>Chitinophaga</taxon>
    </lineage>
</organism>
<keyword evidence="4" id="KW-0804">Transcription</keyword>
<dbReference type="PANTHER" id="PTHR30346">
    <property type="entry name" value="TRANSCRIPTIONAL DUAL REGULATOR HCAR-RELATED"/>
    <property type="match status" value="1"/>
</dbReference>
<dbReference type="EMBL" id="JABAIA010000003">
    <property type="protein sequence ID" value="NLR67781.1"/>
    <property type="molecule type" value="Genomic_DNA"/>
</dbReference>
<evidence type="ECO:0000259" key="5">
    <source>
        <dbReference type="PROSITE" id="PS50931"/>
    </source>
</evidence>
<dbReference type="InterPro" id="IPR000847">
    <property type="entry name" value="LysR_HTH_N"/>
</dbReference>
<comment type="similarity">
    <text evidence="1">Belongs to the LysR transcriptional regulatory family.</text>
</comment>
<evidence type="ECO:0000256" key="3">
    <source>
        <dbReference type="ARBA" id="ARBA00023125"/>
    </source>
</evidence>
<dbReference type="InterPro" id="IPR005119">
    <property type="entry name" value="LysR_subst-bd"/>
</dbReference>
<evidence type="ECO:0000256" key="1">
    <source>
        <dbReference type="ARBA" id="ARBA00009437"/>
    </source>
</evidence>
<dbReference type="InterPro" id="IPR036390">
    <property type="entry name" value="WH_DNA-bd_sf"/>
</dbReference>
<accession>A0A847S7X9</accession>
<evidence type="ECO:0000313" key="7">
    <source>
        <dbReference type="Proteomes" id="UP000570474"/>
    </source>
</evidence>
<keyword evidence="7" id="KW-1185">Reference proteome</keyword>
<dbReference type="Proteomes" id="UP000570474">
    <property type="component" value="Unassembled WGS sequence"/>
</dbReference>
<dbReference type="CDD" id="cd05466">
    <property type="entry name" value="PBP2_LTTR_substrate"/>
    <property type="match status" value="1"/>
</dbReference>
<evidence type="ECO:0000256" key="2">
    <source>
        <dbReference type="ARBA" id="ARBA00023015"/>
    </source>
</evidence>
<evidence type="ECO:0000313" key="6">
    <source>
        <dbReference type="EMBL" id="NLR67781.1"/>
    </source>
</evidence>
<dbReference type="SUPFAM" id="SSF46785">
    <property type="entry name" value="Winged helix' DNA-binding domain"/>
    <property type="match status" value="1"/>
</dbReference>
<gene>
    <name evidence="6" type="ORF">HGH92_25980</name>
</gene>
<sequence>MITTNDLQLVSHIVAEGSLTRAAGKMYLTQSALSHQLKDLEKRTGLPMFERVNKKLLLTAAGRRVMESATNILPQLTRLQEDIQAYRKGKLQTLRISTECYTCYHWLPRVITELKSKHPHVEISIVAAATQKPLNYLLNGELDVAIISDNAAPAGVHTHTLFHDEVVVVLPRNHPFVGHKKSLTAEDFATEHLLSYDVAEEAGTHNMMRDFFRESRPKAITRLQLTEAIVEMIRAGMGIGIFATWAIAPYLQHRDLITLPLQTPMRKRTWRAACLDKNNPLIRQFVEHIRQYFKAADQKQSK</sequence>
<dbReference type="RefSeq" id="WP_168873725.1">
    <property type="nucleotide sequence ID" value="NZ_JABAIA010000003.1"/>
</dbReference>
<dbReference type="GO" id="GO:0003677">
    <property type="term" value="F:DNA binding"/>
    <property type="evidence" value="ECO:0007669"/>
    <property type="project" value="UniProtKB-KW"/>
</dbReference>
<dbReference type="Pfam" id="PF03466">
    <property type="entry name" value="LysR_substrate"/>
    <property type="match status" value="1"/>
</dbReference>
<proteinExistence type="inferred from homology"/>